<dbReference type="Pfam" id="PF01844">
    <property type="entry name" value="HNH"/>
    <property type="match status" value="1"/>
</dbReference>
<accession>A0A5D9DCY0</accession>
<dbReference type="InterPro" id="IPR002711">
    <property type="entry name" value="HNH"/>
</dbReference>
<dbReference type="GO" id="GO:0004519">
    <property type="term" value="F:endonuclease activity"/>
    <property type="evidence" value="ECO:0007669"/>
    <property type="project" value="InterPro"/>
</dbReference>
<comment type="caution">
    <text evidence="2">The sequence shown here is derived from an EMBL/GenBank/DDBJ whole genome shotgun (WGS) entry which is preliminary data.</text>
</comment>
<dbReference type="GO" id="GO:0003676">
    <property type="term" value="F:nucleic acid binding"/>
    <property type="evidence" value="ECO:0007669"/>
    <property type="project" value="InterPro"/>
</dbReference>
<dbReference type="InterPro" id="IPR003615">
    <property type="entry name" value="HNH_nuc"/>
</dbReference>
<dbReference type="GO" id="GO:0008270">
    <property type="term" value="F:zinc ion binding"/>
    <property type="evidence" value="ECO:0007669"/>
    <property type="project" value="InterPro"/>
</dbReference>
<dbReference type="Proteomes" id="UP000324260">
    <property type="component" value="Unassembled WGS sequence"/>
</dbReference>
<proteinExistence type="predicted"/>
<evidence type="ECO:0000313" key="3">
    <source>
        <dbReference type="Proteomes" id="UP000324260"/>
    </source>
</evidence>
<dbReference type="RefSeq" id="WP_149320328.1">
    <property type="nucleotide sequence ID" value="NZ_JARWAH010000001.1"/>
</dbReference>
<dbReference type="CDD" id="cd00085">
    <property type="entry name" value="HNHc"/>
    <property type="match status" value="1"/>
</dbReference>
<dbReference type="SMART" id="SM00507">
    <property type="entry name" value="HNHc"/>
    <property type="match status" value="1"/>
</dbReference>
<protein>
    <recommendedName>
        <fullName evidence="1">HNH nuclease domain-containing protein</fullName>
    </recommendedName>
</protein>
<evidence type="ECO:0000313" key="2">
    <source>
        <dbReference type="EMBL" id="TZG41132.1"/>
    </source>
</evidence>
<dbReference type="AlphaFoldDB" id="A0A5D9DCY0"/>
<sequence length="195" mass="22503">MPTVTECLYRNQKISVDRALELELELKRSDGGNRWSHLNFSCIECGEPVRPHRGGGHASAHFEHLDRNPDCSLSHRMRDTTNATKLRADYALDDIKAIEGYEIDRKITTLARNASIVAKCKKRDDYTCQACEFRLQLEGRFVIECHHIKPLAENGMRDVSLDELVCLCPTCHRIAHTRKEPFSVEEIKRLRERRS</sequence>
<gene>
    <name evidence="2" type="ORF">FZZ93_00260</name>
</gene>
<keyword evidence="3" id="KW-1185">Reference proteome</keyword>
<evidence type="ECO:0000259" key="1">
    <source>
        <dbReference type="SMART" id="SM00507"/>
    </source>
</evidence>
<organism evidence="2 3">
    <name type="scientific">Halomonas eurihalina</name>
    <dbReference type="NCBI Taxonomy" id="42566"/>
    <lineage>
        <taxon>Bacteria</taxon>
        <taxon>Pseudomonadati</taxon>
        <taxon>Pseudomonadota</taxon>
        <taxon>Gammaproteobacteria</taxon>
        <taxon>Oceanospirillales</taxon>
        <taxon>Halomonadaceae</taxon>
        <taxon>Halomonas</taxon>
    </lineage>
</organism>
<reference evidence="2 3" key="1">
    <citation type="submission" date="2019-08" db="EMBL/GenBank/DDBJ databases">
        <title>Draft Genome Sequence of Halomonas eurihalina Isolated from Preserved Hide-surface.</title>
        <authorList>
            <person name="Hussain S.A."/>
            <person name="Xu A."/>
            <person name="Sarker M."/>
            <person name="Sommers C."/>
        </authorList>
    </citation>
    <scope>NUCLEOTIDE SEQUENCE [LARGE SCALE GENOMIC DNA]</scope>
    <source>
        <strain evidence="2 3">MS1</strain>
    </source>
</reference>
<dbReference type="EMBL" id="VTPU01000001">
    <property type="protein sequence ID" value="TZG41132.1"/>
    <property type="molecule type" value="Genomic_DNA"/>
</dbReference>
<dbReference type="Gene3D" id="1.10.30.50">
    <property type="match status" value="1"/>
</dbReference>
<dbReference type="OrthoDB" id="9802640at2"/>
<name>A0A5D9DCY0_HALER</name>
<feature type="domain" description="HNH nuclease" evidence="1">
    <location>
        <begin position="115"/>
        <end position="173"/>
    </location>
</feature>